<dbReference type="GO" id="GO:0030203">
    <property type="term" value="P:glycosaminoglycan metabolic process"/>
    <property type="evidence" value="ECO:0007669"/>
    <property type="project" value="TreeGrafter"/>
</dbReference>
<dbReference type="Pfam" id="PF02838">
    <property type="entry name" value="Glyco_hydro_20b"/>
    <property type="match status" value="1"/>
</dbReference>
<keyword evidence="5" id="KW-0326">Glycosidase</keyword>
<dbReference type="GO" id="GO:0004563">
    <property type="term" value="F:beta-N-acetylhexosaminidase activity"/>
    <property type="evidence" value="ECO:0007669"/>
    <property type="project" value="UniProtKB-EC"/>
</dbReference>
<proteinExistence type="inferred from homology"/>
<dbReference type="SUPFAM" id="SSF51445">
    <property type="entry name" value="(Trans)glycosidases"/>
    <property type="match status" value="1"/>
</dbReference>
<accession>A0A3B0CGC5</accession>
<dbReference type="GO" id="GO:0016020">
    <property type="term" value="C:membrane"/>
    <property type="evidence" value="ECO:0007669"/>
    <property type="project" value="TreeGrafter"/>
</dbReference>
<evidence type="ECO:0000256" key="5">
    <source>
        <dbReference type="ARBA" id="ARBA00023295"/>
    </source>
</evidence>
<dbReference type="Gene3D" id="3.30.379.10">
    <property type="entry name" value="Chitobiase/beta-hexosaminidase domain 2-like"/>
    <property type="match status" value="1"/>
</dbReference>
<feature type="domain" description="Glycoside hydrolase family 20 catalytic" evidence="7">
    <location>
        <begin position="153"/>
        <end position="470"/>
    </location>
</feature>
<organism evidence="9 10">
    <name type="scientific">Ulvibacterium marinum</name>
    <dbReference type="NCBI Taxonomy" id="2419782"/>
    <lineage>
        <taxon>Bacteria</taxon>
        <taxon>Pseudomonadati</taxon>
        <taxon>Bacteroidota</taxon>
        <taxon>Flavobacteriia</taxon>
        <taxon>Flavobacteriales</taxon>
        <taxon>Flavobacteriaceae</taxon>
        <taxon>Ulvibacterium</taxon>
    </lineage>
</organism>
<keyword evidence="4" id="KW-0378">Hydrolase</keyword>
<evidence type="ECO:0000256" key="3">
    <source>
        <dbReference type="ARBA" id="ARBA00012663"/>
    </source>
</evidence>
<dbReference type="InterPro" id="IPR029018">
    <property type="entry name" value="Hex-like_dom2"/>
</dbReference>
<evidence type="ECO:0000259" key="8">
    <source>
        <dbReference type="Pfam" id="PF02838"/>
    </source>
</evidence>
<dbReference type="SUPFAM" id="SSF55545">
    <property type="entry name" value="beta-N-acetylhexosaminidase-like domain"/>
    <property type="match status" value="1"/>
</dbReference>
<dbReference type="EMBL" id="RBCJ01000001">
    <property type="protein sequence ID" value="RKN83047.1"/>
    <property type="molecule type" value="Genomic_DNA"/>
</dbReference>
<dbReference type="InterPro" id="IPR017853">
    <property type="entry name" value="GH"/>
</dbReference>
<dbReference type="OrthoDB" id="1090159at2"/>
<dbReference type="Proteomes" id="UP000276603">
    <property type="component" value="Unassembled WGS sequence"/>
</dbReference>
<sequence length="513" mass="59948">MKNYLFVFFAFLLCISCRQENNLKDQQLDVAVIPVPKELILGDKALILSAESKMYTSNERLKPLLSLFADELKTLTNIDLTTSTSELADIRFEIDTALVNDGYRIHIENRIDVTAGSYQAVAMARTTLLQMAHVEGKELLFPQVQLYDHPDTQYRGLMIDLARNWHSMETVKKLIDLASYYKTNYVQLHFTDDQSYTLPSKKYPQLPTPNRHYSFANLEELESYSQKRGVTIIPEIDIPGHAKSLVTAYPNLFGIKDHEENPYIINMGKEEVYIALDALIGEIALIFETTPYFHIGGDEARFSKVMEDPHVQSYMKSHNLGNEDVHELYRHFLVRVNEIVKKYGKRTCVWEGFTRKGQVEIPKDMIVFEFETNRYLPNELIEDGYTVVNTSWKPIYVVNEKKWEPKTIYEWNMWRWENWWSRAPSIVPIQVEESPLVIGAQMCTWEQPQELEFVSLRKRLPVMNERIWNTKKNIPYQEFMQHLDSTDTKLSLLVNDYQQDSLLVGHNHKEPED</sequence>
<dbReference type="PANTHER" id="PTHR22600:SF57">
    <property type="entry name" value="BETA-N-ACETYLHEXOSAMINIDASE"/>
    <property type="match status" value="1"/>
</dbReference>
<evidence type="ECO:0000256" key="4">
    <source>
        <dbReference type="ARBA" id="ARBA00022801"/>
    </source>
</evidence>
<evidence type="ECO:0000256" key="1">
    <source>
        <dbReference type="ARBA" id="ARBA00001231"/>
    </source>
</evidence>
<dbReference type="Pfam" id="PF00728">
    <property type="entry name" value="Glyco_hydro_20"/>
    <property type="match status" value="1"/>
</dbReference>
<evidence type="ECO:0000259" key="7">
    <source>
        <dbReference type="Pfam" id="PF00728"/>
    </source>
</evidence>
<dbReference type="PRINTS" id="PR00738">
    <property type="entry name" value="GLHYDRLASE20"/>
</dbReference>
<dbReference type="AlphaFoldDB" id="A0A3B0CGC5"/>
<protein>
    <recommendedName>
        <fullName evidence="3">beta-N-acetylhexosaminidase</fullName>
        <ecNumber evidence="3">3.2.1.52</ecNumber>
    </recommendedName>
</protein>
<name>A0A3B0CGC5_9FLAO</name>
<dbReference type="InterPro" id="IPR025705">
    <property type="entry name" value="Beta_hexosaminidase_sua/sub"/>
</dbReference>
<dbReference type="PANTHER" id="PTHR22600">
    <property type="entry name" value="BETA-HEXOSAMINIDASE"/>
    <property type="match status" value="1"/>
</dbReference>
<reference evidence="9 10" key="1">
    <citation type="submission" date="2018-10" db="EMBL/GenBank/DDBJ databases">
        <title>Ulvibacterium marinum gen. nov., sp. nov., a novel marine bacterium of the family Flavobacteriaceae, isolated from a culture of the green alga Ulva prolifera.</title>
        <authorList>
            <person name="Zhang Z."/>
        </authorList>
    </citation>
    <scope>NUCLEOTIDE SEQUENCE [LARGE SCALE GENOMIC DNA]</scope>
    <source>
        <strain evidence="9 10">CCMM003</strain>
    </source>
</reference>
<dbReference type="InterPro" id="IPR015882">
    <property type="entry name" value="HEX_bac_N"/>
</dbReference>
<comment type="similarity">
    <text evidence="2">Belongs to the glycosyl hydrolase 20 family.</text>
</comment>
<evidence type="ECO:0000313" key="9">
    <source>
        <dbReference type="EMBL" id="RKN83047.1"/>
    </source>
</evidence>
<dbReference type="EC" id="3.2.1.52" evidence="3"/>
<dbReference type="Gene3D" id="3.20.20.80">
    <property type="entry name" value="Glycosidases"/>
    <property type="match status" value="1"/>
</dbReference>
<evidence type="ECO:0000256" key="2">
    <source>
        <dbReference type="ARBA" id="ARBA00006285"/>
    </source>
</evidence>
<keyword evidence="10" id="KW-1185">Reference proteome</keyword>
<evidence type="ECO:0000313" key="10">
    <source>
        <dbReference type="Proteomes" id="UP000276603"/>
    </source>
</evidence>
<feature type="active site" description="Proton donor" evidence="6">
    <location>
        <position position="299"/>
    </location>
</feature>
<feature type="domain" description="Beta-hexosaminidase bacterial type N-terminal" evidence="8">
    <location>
        <begin position="31"/>
        <end position="148"/>
    </location>
</feature>
<dbReference type="RefSeq" id="WP_120710254.1">
    <property type="nucleotide sequence ID" value="NZ_RBCJ01000001.1"/>
</dbReference>
<comment type="catalytic activity">
    <reaction evidence="1">
        <text>Hydrolysis of terminal non-reducing N-acetyl-D-hexosamine residues in N-acetyl-beta-D-hexosaminides.</text>
        <dbReference type="EC" id="3.2.1.52"/>
    </reaction>
</comment>
<comment type="caution">
    <text evidence="9">The sequence shown here is derived from an EMBL/GenBank/DDBJ whole genome shotgun (WGS) entry which is preliminary data.</text>
</comment>
<gene>
    <name evidence="9" type="ORF">D7Z94_04190</name>
</gene>
<evidence type="ECO:0000256" key="6">
    <source>
        <dbReference type="PIRSR" id="PIRSR625705-1"/>
    </source>
</evidence>
<dbReference type="InterPro" id="IPR015883">
    <property type="entry name" value="Glyco_hydro_20_cat"/>
</dbReference>
<dbReference type="GO" id="GO:0005975">
    <property type="term" value="P:carbohydrate metabolic process"/>
    <property type="evidence" value="ECO:0007669"/>
    <property type="project" value="InterPro"/>
</dbReference>